<organism evidence="4 5">
    <name type="scientific">Chenopodium quinoa</name>
    <name type="common">Quinoa</name>
    <dbReference type="NCBI Taxonomy" id="63459"/>
    <lineage>
        <taxon>Eukaryota</taxon>
        <taxon>Viridiplantae</taxon>
        <taxon>Streptophyta</taxon>
        <taxon>Embryophyta</taxon>
        <taxon>Tracheophyta</taxon>
        <taxon>Spermatophyta</taxon>
        <taxon>Magnoliopsida</taxon>
        <taxon>eudicotyledons</taxon>
        <taxon>Gunneridae</taxon>
        <taxon>Pentapetalae</taxon>
        <taxon>Caryophyllales</taxon>
        <taxon>Chenopodiaceae</taxon>
        <taxon>Chenopodioideae</taxon>
        <taxon>Atripliceae</taxon>
        <taxon>Chenopodium</taxon>
    </lineage>
</organism>
<evidence type="ECO:0000256" key="2">
    <source>
        <dbReference type="SAM" id="MobiDB-lite"/>
    </source>
</evidence>
<feature type="region of interest" description="Disordered" evidence="2">
    <location>
        <begin position="44"/>
        <end position="103"/>
    </location>
</feature>
<evidence type="ECO:0000256" key="1">
    <source>
        <dbReference type="ARBA" id="ARBA00006110"/>
    </source>
</evidence>
<reference evidence="4" key="1">
    <citation type="journal article" date="2017" name="Nature">
        <title>The genome of Chenopodium quinoa.</title>
        <authorList>
            <person name="Jarvis D.E."/>
            <person name="Ho Y.S."/>
            <person name="Lightfoot D.J."/>
            <person name="Schmoeckel S.M."/>
            <person name="Li B."/>
            <person name="Borm T.J.A."/>
            <person name="Ohyanagi H."/>
            <person name="Mineta K."/>
            <person name="Michell C.T."/>
            <person name="Saber N."/>
            <person name="Kharbatia N.M."/>
            <person name="Rupper R.R."/>
            <person name="Sharp A.R."/>
            <person name="Dally N."/>
            <person name="Boughton B.A."/>
            <person name="Woo Y.H."/>
            <person name="Gao G."/>
            <person name="Schijlen E.G.W.M."/>
            <person name="Guo X."/>
            <person name="Momin A.A."/>
            <person name="Negrao S."/>
            <person name="Al-Babili S."/>
            <person name="Gehring C."/>
            <person name="Roessner U."/>
            <person name="Jung C."/>
            <person name="Murphy K."/>
            <person name="Arold S.T."/>
            <person name="Gojobori T."/>
            <person name="van der Linden C.G."/>
            <person name="van Loo E.N."/>
            <person name="Jellen E.N."/>
            <person name="Maughan P.J."/>
            <person name="Tester M."/>
        </authorList>
    </citation>
    <scope>NUCLEOTIDE SEQUENCE [LARGE SCALE GENOMIC DNA]</scope>
    <source>
        <strain evidence="4">cv. PI 614886</strain>
    </source>
</reference>
<dbReference type="PANTHER" id="PTHR13191:SF0">
    <property type="entry name" value="RIBOSOMAL RNA-PROCESSING PROTEIN 7 HOMOLOG A-RELATED"/>
    <property type="match status" value="1"/>
</dbReference>
<dbReference type="GO" id="GO:0032545">
    <property type="term" value="C:CURI complex"/>
    <property type="evidence" value="ECO:0007669"/>
    <property type="project" value="TreeGrafter"/>
</dbReference>
<evidence type="ECO:0000313" key="4">
    <source>
        <dbReference type="EnsemblPlants" id="AUR62011452-RA:cds"/>
    </source>
</evidence>
<feature type="compositionally biased region" description="Basic residues" evidence="2">
    <location>
        <begin position="49"/>
        <end position="58"/>
    </location>
</feature>
<dbReference type="PANTHER" id="PTHR13191">
    <property type="entry name" value="RIBOSOMAL RNA PROCESSING PROTEIN 7-RELATED"/>
    <property type="match status" value="1"/>
</dbReference>
<proteinExistence type="inferred from homology"/>
<sequence>MGRRGDGKWCYCTRCSEGAANACTLEHDGKYPIVKKNEDNVAGVDRKAYKPKKARKSKIKDNHPSEPSIVVNEKPDTEVSLKKVKGKSKNAHKKKMDGQSTNKKIKSVKEVQEVAMDDVYEISSVDEDDSKGMKKWIKEFHVRRPGLKVLQEQIDNFITAHEEQEEQTCLTVIIGSPGLRADGYNFLNFLVIVLDTLPLASSFDAKREREAKLAEEGWTVVVHRKGGKRTTDPDSGVAVGSVAEAAVRDKMAKKKSKDVGLDFYRFQRKEAHRSDIMKLQSKFEEDKKRIQQIRAARKFKPY</sequence>
<reference evidence="4" key="2">
    <citation type="submission" date="2021-03" db="UniProtKB">
        <authorList>
            <consortium name="EnsemblPlants"/>
        </authorList>
    </citation>
    <scope>IDENTIFICATION</scope>
</reference>
<feature type="compositionally biased region" description="Basic residues" evidence="2">
    <location>
        <begin position="82"/>
        <end position="95"/>
    </location>
</feature>
<feature type="domain" description="Ribosomal RNA-processing protein 7 C-terminal" evidence="3">
    <location>
        <begin position="206"/>
        <end position="302"/>
    </location>
</feature>
<keyword evidence="5" id="KW-1185">Reference proteome</keyword>
<dbReference type="GO" id="GO:0006364">
    <property type="term" value="P:rRNA processing"/>
    <property type="evidence" value="ECO:0007669"/>
    <property type="project" value="TreeGrafter"/>
</dbReference>
<dbReference type="GO" id="GO:0000028">
    <property type="term" value="P:ribosomal small subunit assembly"/>
    <property type="evidence" value="ECO:0007669"/>
    <property type="project" value="TreeGrafter"/>
</dbReference>
<dbReference type="Gramene" id="AUR62011452-RA">
    <property type="protein sequence ID" value="AUR62011452-RA:cds"/>
    <property type="gene ID" value="AUR62011452"/>
</dbReference>
<dbReference type="Pfam" id="PF12923">
    <property type="entry name" value="RRP7"/>
    <property type="match status" value="1"/>
</dbReference>
<dbReference type="EnsemblPlants" id="AUR62011452-RA">
    <property type="protein sequence ID" value="AUR62011452-RA:cds"/>
    <property type="gene ID" value="AUR62011452"/>
</dbReference>
<dbReference type="Proteomes" id="UP000596660">
    <property type="component" value="Unplaced"/>
</dbReference>
<name>A0A803LE46_CHEQI</name>
<comment type="similarity">
    <text evidence="1">Belongs to the RRP7 family.</text>
</comment>
<accession>A0A803LE46</accession>
<dbReference type="InterPro" id="IPR040446">
    <property type="entry name" value="RRP7"/>
</dbReference>
<evidence type="ECO:0000313" key="5">
    <source>
        <dbReference type="Proteomes" id="UP000596660"/>
    </source>
</evidence>
<dbReference type="InterPro" id="IPR024326">
    <property type="entry name" value="RRP7_C"/>
</dbReference>
<protein>
    <recommendedName>
        <fullName evidence="3">Ribosomal RNA-processing protein 7 C-terminal domain-containing protein</fullName>
    </recommendedName>
</protein>
<evidence type="ECO:0000259" key="3">
    <source>
        <dbReference type="Pfam" id="PF12923"/>
    </source>
</evidence>
<dbReference type="AlphaFoldDB" id="A0A803LE46"/>
<dbReference type="GO" id="GO:0034456">
    <property type="term" value="C:UTP-C complex"/>
    <property type="evidence" value="ECO:0007669"/>
    <property type="project" value="TreeGrafter"/>
</dbReference>
<dbReference type="Gene3D" id="6.10.250.1770">
    <property type="match status" value="1"/>
</dbReference>